<evidence type="ECO:0000313" key="3">
    <source>
        <dbReference type="Proteomes" id="UP001165120"/>
    </source>
</evidence>
<accession>A0A9W6T2U4</accession>
<proteinExistence type="predicted"/>
<sequence>MSEESDSTSKQFLACYNSAYEKVKKNCENEDDSDDSNDDVFSDREDDYETEDDFEDVNENQNDNENANIMPIYESNFQIYYDDDYNHDTEYYDYRTGLVRPIDDGYVEALVNMRNIGLTSRQRCLNQISVRRQLRVRPIYHHATERSRRRYLRHRERYRQLVERSWHSFPNARSRFLAFYPHFLFPFFEENRIESIVVTFSEIRYLFLTANDDDSIINYLSFVSYLYEPCY</sequence>
<evidence type="ECO:0000313" key="2">
    <source>
        <dbReference type="EMBL" id="GME72712.1"/>
    </source>
</evidence>
<feature type="region of interest" description="Disordered" evidence="1">
    <location>
        <begin position="26"/>
        <end position="67"/>
    </location>
</feature>
<comment type="caution">
    <text evidence="2">The sequence shown here is derived from an EMBL/GenBank/DDBJ whole genome shotgun (WGS) entry which is preliminary data.</text>
</comment>
<keyword evidence="3" id="KW-1185">Reference proteome</keyword>
<name>A0A9W6T2U4_CANBO</name>
<protein>
    <submittedName>
        <fullName evidence="2">Unnamed protein product</fullName>
    </submittedName>
</protein>
<dbReference type="Proteomes" id="UP001165120">
    <property type="component" value="Unassembled WGS sequence"/>
</dbReference>
<organism evidence="2 3">
    <name type="scientific">Candida boidinii</name>
    <name type="common">Yeast</name>
    <dbReference type="NCBI Taxonomy" id="5477"/>
    <lineage>
        <taxon>Eukaryota</taxon>
        <taxon>Fungi</taxon>
        <taxon>Dikarya</taxon>
        <taxon>Ascomycota</taxon>
        <taxon>Saccharomycotina</taxon>
        <taxon>Pichiomycetes</taxon>
        <taxon>Pichiales</taxon>
        <taxon>Pichiaceae</taxon>
        <taxon>Ogataea</taxon>
        <taxon>Ogataea/Candida clade</taxon>
    </lineage>
</organism>
<feature type="compositionally biased region" description="Acidic residues" evidence="1">
    <location>
        <begin position="29"/>
        <end position="58"/>
    </location>
</feature>
<reference evidence="2" key="1">
    <citation type="submission" date="2023-04" db="EMBL/GenBank/DDBJ databases">
        <title>Candida boidinii NBRC 10035.</title>
        <authorList>
            <person name="Ichikawa N."/>
            <person name="Sato H."/>
            <person name="Tonouchi N."/>
        </authorList>
    </citation>
    <scope>NUCLEOTIDE SEQUENCE</scope>
    <source>
        <strain evidence="2">NBRC 10035</strain>
    </source>
</reference>
<dbReference type="EMBL" id="BSXN01001345">
    <property type="protein sequence ID" value="GME72712.1"/>
    <property type="molecule type" value="Genomic_DNA"/>
</dbReference>
<evidence type="ECO:0000256" key="1">
    <source>
        <dbReference type="SAM" id="MobiDB-lite"/>
    </source>
</evidence>
<dbReference type="AlphaFoldDB" id="A0A9W6T2U4"/>
<gene>
    <name evidence="2" type="ORF">Cboi02_000373000</name>
</gene>